<dbReference type="STRING" id="1212489.Ldro_2171"/>
<name>A0A0W0SR14_9GAMM</name>
<gene>
    <name evidence="2" type="ORF">Ldro_2171</name>
</gene>
<evidence type="ECO:0000256" key="1">
    <source>
        <dbReference type="SAM" id="Coils"/>
    </source>
</evidence>
<sequence length="1045" mass="120496">MGKEKQKILLGLQAIENQIAKLAHLVNLPVELDSALKQKIDDLRALWEKEKDITPHLIHQYSKSLAQLEADIAQQCETFLKSIANTQGLGWSPSLYNESGSPINPQPLERLTLQIQHFKKVVEETNQTLLADLNRLKSGWESKNDKRREAKLGKIAHYMEEISQNPSKLCVTQEMIRPLYSGSGRKAPVIFTTSENYSGVEREISDLAAKYAALREVIQQQQNKFKNLAGLQEGFSIENEVLIELAQLDPLLKKWLQELKRLNRSAFELIKNTHPLLNSFSAEMNIQAQLNEALMQMMNLTKAQERLRTRILERQAILQSNARSPEELKKELNIAKDKAKIALECFLLTFSTFQLGDKEDRDTLFFTKQLTAFIEEIITDLQAKDLSLNTHEIQSFRIRLLQHLGEKAHWFSINAPETQVLDKASIDEFLTELFKSVAPAPTQTTVATNLPFFKDAKKLIDDFLNTNSAESSELLDRKQLIMLRSLANKLTSFQITQIKNYHILKDIQIDQEEKINELFNSLTSKIFYNKNLLQLKLMLFSNEYGSSAEVKEGYEIITQLIELETSLKMEFTKFQQEKEKLKSIESPLDRLSQLTDLQQAVLNKLGQIDKEFMASDGLEQIISRKILALEQTYDIDKYSLLRTLDAEINDTKAILSSCYQPEEVAEILKPYSTKLQELWHTTQQETDLHLVKRVVEKLLMGLKSHKQEARHLLNRFYEQKLTDLMRQRPALGDRLSEINPFIIELNQQNRKVHIAINEVIERYQNIDRADNSQMKAHILFLEEDIRKAQEALDARAQVFEKAKVIETRLKSAAYQKSLYVIETMEKEYRRILDKYIDSALETDPEDGDENEFAQDDQEIKAKLQELRAIPGTVANYARLAEYKDYLNKVDLRLFKLLEMQLKFDEINQMYISSELLGMLTEKEQQAATGIVIINPQETYERLLACADKKYALQQIDMVNQTIHHTKMESLSEGVIPEFIQWIRIYILKPLQTLKHQVGGYLKGEENEKARFFPTPKTPWACKTEELLRETGNEVLPVFAAAAAAA</sequence>
<reference evidence="2 3" key="1">
    <citation type="submission" date="2015-11" db="EMBL/GenBank/DDBJ databases">
        <title>Genomic analysis of 38 Legionella species identifies large and diverse effector repertoires.</title>
        <authorList>
            <person name="Burstein D."/>
            <person name="Amaro F."/>
            <person name="Zusman T."/>
            <person name="Lifshitz Z."/>
            <person name="Cohen O."/>
            <person name="Gilbert J.A."/>
            <person name="Pupko T."/>
            <person name="Shuman H.A."/>
            <person name="Segal G."/>
        </authorList>
    </citation>
    <scope>NUCLEOTIDE SEQUENCE [LARGE SCALE GENOMIC DNA]</scope>
    <source>
        <strain evidence="2 3">ATCC 700990</strain>
    </source>
</reference>
<feature type="coiled-coil region" evidence="1">
    <location>
        <begin position="252"/>
        <end position="310"/>
    </location>
</feature>
<keyword evidence="1" id="KW-0175">Coiled coil</keyword>
<dbReference type="EMBL" id="LNXY01000027">
    <property type="protein sequence ID" value="KTC85846.1"/>
    <property type="molecule type" value="Genomic_DNA"/>
</dbReference>
<dbReference type="RefSeq" id="WP_058496445.1">
    <property type="nucleotide sequence ID" value="NZ_LNXY01000027.1"/>
</dbReference>
<organism evidence="2 3">
    <name type="scientific">Legionella drozanskii LLAP-1</name>
    <dbReference type="NCBI Taxonomy" id="1212489"/>
    <lineage>
        <taxon>Bacteria</taxon>
        <taxon>Pseudomonadati</taxon>
        <taxon>Pseudomonadota</taxon>
        <taxon>Gammaproteobacteria</taxon>
        <taxon>Legionellales</taxon>
        <taxon>Legionellaceae</taxon>
        <taxon>Legionella</taxon>
    </lineage>
</organism>
<dbReference type="AlphaFoldDB" id="A0A0W0SR14"/>
<keyword evidence="3" id="KW-1185">Reference proteome</keyword>
<protein>
    <submittedName>
        <fullName evidence="2">Uncharacterized protein</fullName>
    </submittedName>
</protein>
<evidence type="ECO:0000313" key="2">
    <source>
        <dbReference type="EMBL" id="KTC85846.1"/>
    </source>
</evidence>
<dbReference type="PATRIC" id="fig|1212489.4.peg.2294"/>
<dbReference type="Proteomes" id="UP000054736">
    <property type="component" value="Unassembled WGS sequence"/>
</dbReference>
<evidence type="ECO:0000313" key="3">
    <source>
        <dbReference type="Proteomes" id="UP000054736"/>
    </source>
</evidence>
<accession>A0A0W0SR14</accession>
<comment type="caution">
    <text evidence="2">The sequence shown here is derived from an EMBL/GenBank/DDBJ whole genome shotgun (WGS) entry which is preliminary data.</text>
</comment>
<proteinExistence type="predicted"/>